<dbReference type="AlphaFoldDB" id="A0A9J5ZD00"/>
<dbReference type="EMBL" id="JACXVP010000004">
    <property type="protein sequence ID" value="KAG5609807.1"/>
    <property type="molecule type" value="Genomic_DNA"/>
</dbReference>
<gene>
    <name evidence="2" type="ORF">H5410_021088</name>
</gene>
<feature type="non-terminal residue" evidence="2">
    <location>
        <position position="1"/>
    </location>
</feature>
<sequence>TLINGSKLAFSRNVKDYIFKLIPVEEATRTRIFSTKWRYIWAMLSSLVLANLFCNKIALRSQYIFAQTINKILIQHVRHIIKLDDLSDTRLS</sequence>
<organism evidence="2 3">
    <name type="scientific">Solanum commersonii</name>
    <name type="common">Commerson's wild potato</name>
    <name type="synonym">Commerson's nightshade</name>
    <dbReference type="NCBI Taxonomy" id="4109"/>
    <lineage>
        <taxon>Eukaryota</taxon>
        <taxon>Viridiplantae</taxon>
        <taxon>Streptophyta</taxon>
        <taxon>Embryophyta</taxon>
        <taxon>Tracheophyta</taxon>
        <taxon>Spermatophyta</taxon>
        <taxon>Magnoliopsida</taxon>
        <taxon>eudicotyledons</taxon>
        <taxon>Gunneridae</taxon>
        <taxon>Pentapetalae</taxon>
        <taxon>asterids</taxon>
        <taxon>lamiids</taxon>
        <taxon>Solanales</taxon>
        <taxon>Solanaceae</taxon>
        <taxon>Solanoideae</taxon>
        <taxon>Solaneae</taxon>
        <taxon>Solanum</taxon>
    </lineage>
</organism>
<reference evidence="2 3" key="1">
    <citation type="submission" date="2020-09" db="EMBL/GenBank/DDBJ databases">
        <title>De no assembly of potato wild relative species, Solanum commersonii.</title>
        <authorList>
            <person name="Cho K."/>
        </authorList>
    </citation>
    <scope>NUCLEOTIDE SEQUENCE [LARGE SCALE GENOMIC DNA]</scope>
    <source>
        <strain evidence="2">LZ3.2</strain>
        <tissue evidence="2">Leaf</tissue>
    </source>
</reference>
<dbReference type="OrthoDB" id="1722980at2759"/>
<evidence type="ECO:0000313" key="2">
    <source>
        <dbReference type="EMBL" id="KAG5609807.1"/>
    </source>
</evidence>
<keyword evidence="3" id="KW-1185">Reference proteome</keyword>
<proteinExistence type="predicted"/>
<feature type="non-terminal residue" evidence="2">
    <location>
        <position position="92"/>
    </location>
</feature>
<feature type="transmembrane region" description="Helical" evidence="1">
    <location>
        <begin position="39"/>
        <end position="59"/>
    </location>
</feature>
<evidence type="ECO:0000256" key="1">
    <source>
        <dbReference type="SAM" id="Phobius"/>
    </source>
</evidence>
<dbReference type="Proteomes" id="UP000824120">
    <property type="component" value="Chromosome 4"/>
</dbReference>
<keyword evidence="1" id="KW-0812">Transmembrane</keyword>
<accession>A0A9J5ZD00</accession>
<comment type="caution">
    <text evidence="2">The sequence shown here is derived from an EMBL/GenBank/DDBJ whole genome shotgun (WGS) entry which is preliminary data.</text>
</comment>
<keyword evidence="1" id="KW-1133">Transmembrane helix</keyword>
<name>A0A9J5ZD00_SOLCO</name>
<keyword evidence="1" id="KW-0472">Membrane</keyword>
<evidence type="ECO:0000313" key="3">
    <source>
        <dbReference type="Proteomes" id="UP000824120"/>
    </source>
</evidence>
<protein>
    <submittedName>
        <fullName evidence="2">Uncharacterized protein</fullName>
    </submittedName>
</protein>